<dbReference type="Gene3D" id="3.40.50.880">
    <property type="match status" value="1"/>
</dbReference>
<evidence type="ECO:0000313" key="3">
    <source>
        <dbReference type="EMBL" id="GAA0651145.1"/>
    </source>
</evidence>
<proteinExistence type="predicted"/>
<organism evidence="3 4">
    <name type="scientific">Salarchaeum japonicum</name>
    <dbReference type="NCBI Taxonomy" id="555573"/>
    <lineage>
        <taxon>Archaea</taxon>
        <taxon>Methanobacteriati</taxon>
        <taxon>Methanobacteriota</taxon>
        <taxon>Stenosarchaea group</taxon>
        <taxon>Halobacteria</taxon>
        <taxon>Halobacteriales</taxon>
        <taxon>Halobacteriaceae</taxon>
    </lineage>
</organism>
<feature type="compositionally biased region" description="Basic and acidic residues" evidence="1">
    <location>
        <begin position="55"/>
        <end position="64"/>
    </location>
</feature>
<protein>
    <submittedName>
        <fullName evidence="3">DJ-1/PfpI family protein</fullName>
    </submittedName>
</protein>
<dbReference type="Pfam" id="PF01965">
    <property type="entry name" value="DJ-1_PfpI"/>
    <property type="match status" value="1"/>
</dbReference>
<dbReference type="RefSeq" id="WP_227261048.1">
    <property type="nucleotide sequence ID" value="NZ_BAAADU010000002.1"/>
</dbReference>
<dbReference type="AlphaFoldDB" id="A0AAV3T2R4"/>
<dbReference type="GeneID" id="68574072"/>
<dbReference type="InterPro" id="IPR029062">
    <property type="entry name" value="Class_I_gatase-like"/>
</dbReference>
<dbReference type="SUPFAM" id="SSF52317">
    <property type="entry name" value="Class I glutamine amidotransferase-like"/>
    <property type="match status" value="1"/>
</dbReference>
<dbReference type="Proteomes" id="UP001500194">
    <property type="component" value="Unassembled WGS sequence"/>
</dbReference>
<evidence type="ECO:0000313" key="4">
    <source>
        <dbReference type="Proteomes" id="UP001500194"/>
    </source>
</evidence>
<feature type="domain" description="DJ-1/PfpI" evidence="2">
    <location>
        <begin position="8"/>
        <end position="172"/>
    </location>
</feature>
<feature type="region of interest" description="Disordered" evidence="1">
    <location>
        <begin position="55"/>
        <end position="74"/>
    </location>
</feature>
<sequence length="199" mass="21144">MDRERIQTVSVLVYDGFDELDAVAPYEVFANAGLDASIVSPHGASVVEASHGLRVETDPDHDQPDLVLAPGGGWNDRDRPGAWTEYEDDTIPQYLADAHESGATVAGVCTGGMLLAQAGLLDDRPATTHHTATADLEDAGARLADARVVDCGDVLTAAGVTSGLDLAFQLVETIRSQDVATDVKREMEYEPRGKTLVAR</sequence>
<reference evidence="3 4" key="1">
    <citation type="journal article" date="2019" name="Int. J. Syst. Evol. Microbiol.">
        <title>The Global Catalogue of Microorganisms (GCM) 10K type strain sequencing project: providing services to taxonomists for standard genome sequencing and annotation.</title>
        <authorList>
            <consortium name="The Broad Institute Genomics Platform"/>
            <consortium name="The Broad Institute Genome Sequencing Center for Infectious Disease"/>
            <person name="Wu L."/>
            <person name="Ma J."/>
        </authorList>
    </citation>
    <scope>NUCLEOTIDE SEQUENCE [LARGE SCALE GENOMIC DNA]</scope>
    <source>
        <strain evidence="3 4">JCM 16327</strain>
    </source>
</reference>
<evidence type="ECO:0000259" key="2">
    <source>
        <dbReference type="Pfam" id="PF01965"/>
    </source>
</evidence>
<dbReference type="PANTHER" id="PTHR43130">
    <property type="entry name" value="ARAC-FAMILY TRANSCRIPTIONAL REGULATOR"/>
    <property type="match status" value="1"/>
</dbReference>
<dbReference type="CDD" id="cd03139">
    <property type="entry name" value="GATase1_PfpI_2"/>
    <property type="match status" value="1"/>
</dbReference>
<dbReference type="InterPro" id="IPR002818">
    <property type="entry name" value="DJ-1/PfpI"/>
</dbReference>
<comment type="caution">
    <text evidence="3">The sequence shown here is derived from an EMBL/GenBank/DDBJ whole genome shotgun (WGS) entry which is preliminary data.</text>
</comment>
<gene>
    <name evidence="3" type="ORF">GCM10009019_12590</name>
</gene>
<evidence type="ECO:0000256" key="1">
    <source>
        <dbReference type="SAM" id="MobiDB-lite"/>
    </source>
</evidence>
<keyword evidence="4" id="KW-1185">Reference proteome</keyword>
<accession>A0AAV3T2R4</accession>
<name>A0AAV3T2R4_9EURY</name>
<dbReference type="PANTHER" id="PTHR43130:SF3">
    <property type="entry name" value="HTH-TYPE TRANSCRIPTIONAL REGULATOR RV1931C"/>
    <property type="match status" value="1"/>
</dbReference>
<dbReference type="EMBL" id="BAAADU010000002">
    <property type="protein sequence ID" value="GAA0651145.1"/>
    <property type="molecule type" value="Genomic_DNA"/>
</dbReference>
<dbReference type="InterPro" id="IPR052158">
    <property type="entry name" value="INH-QAR"/>
</dbReference>